<feature type="region of interest" description="Disordered" evidence="1">
    <location>
        <begin position="34"/>
        <end position="54"/>
    </location>
</feature>
<evidence type="ECO:0000313" key="4">
    <source>
        <dbReference type="Proteomes" id="UP001579974"/>
    </source>
</evidence>
<name>A0ABV5AEV8_9BACL</name>
<comment type="caution">
    <text evidence="3">The sequence shown here is derived from an EMBL/GenBank/DDBJ whole genome shotgun (WGS) entry which is preliminary data.</text>
</comment>
<evidence type="ECO:0008006" key="5">
    <source>
        <dbReference type="Google" id="ProtNLM"/>
    </source>
</evidence>
<feature type="region of interest" description="Disordered" evidence="1">
    <location>
        <begin position="70"/>
        <end position="90"/>
    </location>
</feature>
<accession>A0ABV5AEV8</accession>
<feature type="signal peptide" evidence="2">
    <location>
        <begin position="1"/>
        <end position="23"/>
    </location>
</feature>
<feature type="chain" id="PRO_5047498614" description="Lipoprotein" evidence="2">
    <location>
        <begin position="24"/>
        <end position="306"/>
    </location>
</feature>
<proteinExistence type="predicted"/>
<evidence type="ECO:0000256" key="1">
    <source>
        <dbReference type="SAM" id="MobiDB-lite"/>
    </source>
</evidence>
<dbReference type="EMBL" id="JBDXSU010000007">
    <property type="protein sequence ID" value="MFB5190810.1"/>
    <property type="molecule type" value="Genomic_DNA"/>
</dbReference>
<organism evidence="3 4">
    <name type="scientific">Alicyclobacillus fastidiosus</name>
    <dbReference type="NCBI Taxonomy" id="392011"/>
    <lineage>
        <taxon>Bacteria</taxon>
        <taxon>Bacillati</taxon>
        <taxon>Bacillota</taxon>
        <taxon>Bacilli</taxon>
        <taxon>Bacillales</taxon>
        <taxon>Alicyclobacillaceae</taxon>
        <taxon>Alicyclobacillus</taxon>
    </lineage>
</organism>
<keyword evidence="2" id="KW-0732">Signal</keyword>
<keyword evidence="4" id="KW-1185">Reference proteome</keyword>
<gene>
    <name evidence="3" type="ORF">KKP3000_004296</name>
</gene>
<feature type="compositionally biased region" description="Polar residues" evidence="1">
    <location>
        <begin position="77"/>
        <end position="90"/>
    </location>
</feature>
<dbReference type="PROSITE" id="PS51257">
    <property type="entry name" value="PROKAR_LIPOPROTEIN"/>
    <property type="match status" value="1"/>
</dbReference>
<evidence type="ECO:0000313" key="3">
    <source>
        <dbReference type="EMBL" id="MFB5190810.1"/>
    </source>
</evidence>
<reference evidence="3 4" key="1">
    <citation type="journal article" date="2024" name="Int. J. Mol. Sci.">
        <title>Exploration of Alicyclobacillus spp. Genome in Search of Antibiotic Resistance.</title>
        <authorList>
            <person name="Bucka-Kolendo J."/>
            <person name="Kiousi D.E."/>
            <person name="Dekowska A."/>
            <person name="Mikolajczuk-Szczyrba A."/>
            <person name="Karadedos D.M."/>
            <person name="Michael P."/>
            <person name="Galanis A."/>
            <person name="Sokolowska B."/>
        </authorList>
    </citation>
    <scope>NUCLEOTIDE SEQUENCE [LARGE SCALE GENOMIC DNA]</scope>
    <source>
        <strain evidence="3 4">KKP 3000</strain>
    </source>
</reference>
<dbReference type="RefSeq" id="WP_275474422.1">
    <property type="nucleotide sequence ID" value="NZ_CP162940.1"/>
</dbReference>
<sequence>MHIYHKWIIGGALALTSAVTVTGCATHTATTAPAPAQNAVTSGSSNTANATANSAANDSANAAATTNATDTGAAIRNDSTGTQTSNSTFPTIVNQSMSHFGQEVLNGAEAPTKLPTAANGDSTMLYSTAQSTAPSAGEPAYSSMNAVTLKSSNQTLASWTTRHFASSAQASQGFQVVAGPVTNSSQNASIVLTGNHAATEGHSGGSTSIQWSEGKWNIQVTNQNTLAAATPLADEIAKFLDQNTMPAPNDNATIRVTSSSDGGTVTVDVLWQEDENLYQLTTTQAAANPIDTALSMAISMEPYAGN</sequence>
<evidence type="ECO:0000256" key="2">
    <source>
        <dbReference type="SAM" id="SignalP"/>
    </source>
</evidence>
<dbReference type="Proteomes" id="UP001579974">
    <property type="component" value="Unassembled WGS sequence"/>
</dbReference>
<protein>
    <recommendedName>
        <fullName evidence="5">Lipoprotein</fullName>
    </recommendedName>
</protein>